<dbReference type="EC" id="3.2.1.20" evidence="5"/>
<dbReference type="SUPFAM" id="SSF51445">
    <property type="entry name" value="(Trans)glycosidases"/>
    <property type="match status" value="1"/>
</dbReference>
<dbReference type="AlphaFoldDB" id="A0AA35XZB1"/>
<sequence>MTDGNGTLAWWQTGIIYQIYPLSFQDSDGDGRGDLPGILHRLDYLADLNIAAVWLSPVFASPMRDFGYDVADYTSIHPWFGTLSDFDRLLAGLHGRGIKLILDLVPNHTSDQHPWFLESRSSRDNPRRDWYLWRDPAPGGGPPNNWLSFFGGPAWTYDETTGQYYLHQFTPEQPELNLRHPAVLEAMLEVMRFWLDRGVDGFRVDVPWLLIKDAGFRDEPENPAWDGIDPHSRLLHIHTAHQPELHRIIRAMRAVVDGYPGERVLIGETNVPEKELVKYYGAALDEFHLPFNFRLIYAPWDARKIRQMVETYEAILPQRASPAWVLGNHDQPRIASRFGPDAARVATMLLLTLRGTPTCYYGDELGMENGVIPRDRIRDPQALNQPGISGVFNRDEARTPLPWDTSPNAGFAPEGVDPWLPLGEDWPMRNVARQAADPRSMLALFRALTRLRQCHPALSHGSYESVDTKADGVFAYKRTAGAERLLIVLDFAGSEHLLDSGELADGAEILLSTGMRRTGRVDLRRLRLLSNEGLILKIS</sequence>
<keyword evidence="3 5" id="KW-0326">Glycosidase</keyword>
<dbReference type="PANTHER" id="PTHR10357">
    <property type="entry name" value="ALPHA-AMYLASE FAMILY MEMBER"/>
    <property type="match status" value="1"/>
</dbReference>
<evidence type="ECO:0000313" key="6">
    <source>
        <dbReference type="Proteomes" id="UP001158598"/>
    </source>
</evidence>
<dbReference type="GO" id="GO:0004558">
    <property type="term" value="F:alpha-1,4-glucosidase activity"/>
    <property type="evidence" value="ECO:0007669"/>
    <property type="project" value="UniProtKB-EC"/>
</dbReference>
<dbReference type="GO" id="GO:0009313">
    <property type="term" value="P:oligosaccharide catabolic process"/>
    <property type="evidence" value="ECO:0007669"/>
    <property type="project" value="TreeGrafter"/>
</dbReference>
<dbReference type="Gene3D" id="3.20.20.80">
    <property type="entry name" value="Glycosidases"/>
    <property type="match status" value="2"/>
</dbReference>
<feature type="domain" description="Glycosyl hydrolase family 13 catalytic" evidence="4">
    <location>
        <begin position="18"/>
        <end position="398"/>
    </location>
</feature>
<organism evidence="5 6">
    <name type="scientific">Methylococcus capsulatus</name>
    <dbReference type="NCBI Taxonomy" id="414"/>
    <lineage>
        <taxon>Bacteria</taxon>
        <taxon>Pseudomonadati</taxon>
        <taxon>Pseudomonadota</taxon>
        <taxon>Gammaproteobacteria</taxon>
        <taxon>Methylococcales</taxon>
        <taxon>Methylococcaceae</taxon>
        <taxon>Methylococcus</taxon>
    </lineage>
</organism>
<evidence type="ECO:0000256" key="1">
    <source>
        <dbReference type="ARBA" id="ARBA00008061"/>
    </source>
</evidence>
<evidence type="ECO:0000313" key="5">
    <source>
        <dbReference type="EMBL" id="CAI8735537.1"/>
    </source>
</evidence>
<dbReference type="Proteomes" id="UP001158598">
    <property type="component" value="Chromosome"/>
</dbReference>
<dbReference type="SUPFAM" id="SSF51011">
    <property type="entry name" value="Glycosyl hydrolase domain"/>
    <property type="match status" value="1"/>
</dbReference>
<dbReference type="SMART" id="SM00642">
    <property type="entry name" value="Aamy"/>
    <property type="match status" value="1"/>
</dbReference>
<dbReference type="InterPro" id="IPR017853">
    <property type="entry name" value="GH"/>
</dbReference>
<dbReference type="CDD" id="cd11331">
    <property type="entry name" value="AmyAc_OligoGlu_like"/>
    <property type="match status" value="1"/>
</dbReference>
<evidence type="ECO:0000259" key="4">
    <source>
        <dbReference type="SMART" id="SM00642"/>
    </source>
</evidence>
<comment type="similarity">
    <text evidence="1">Belongs to the glycosyl hydrolase 13 family.</text>
</comment>
<evidence type="ECO:0000256" key="2">
    <source>
        <dbReference type="ARBA" id="ARBA00022801"/>
    </source>
</evidence>
<dbReference type="RefSeq" id="WP_017364179.1">
    <property type="nucleotide sequence ID" value="NZ_OX458332.1"/>
</dbReference>
<keyword evidence="2 5" id="KW-0378">Hydrolase</keyword>
<protein>
    <submittedName>
        <fullName evidence="5">Alpha-glucosidase</fullName>
        <ecNumber evidence="5">3.2.1.20</ecNumber>
    </submittedName>
</protein>
<dbReference type="Pfam" id="PF00128">
    <property type="entry name" value="Alpha-amylase"/>
    <property type="match status" value="1"/>
</dbReference>
<dbReference type="PANTHER" id="PTHR10357:SF179">
    <property type="entry name" value="NEUTRAL AND BASIC AMINO ACID TRANSPORT PROTEIN RBAT"/>
    <property type="match status" value="1"/>
</dbReference>
<dbReference type="FunFam" id="3.90.400.10:FF:000002">
    <property type="entry name" value="Sucrose isomerase"/>
    <property type="match status" value="1"/>
</dbReference>
<gene>
    <name evidence="5" type="primary">aglA</name>
    <name evidence="5" type="ORF">MCNOR_0363</name>
</gene>
<reference evidence="5" key="1">
    <citation type="submission" date="2023-03" db="EMBL/GenBank/DDBJ databases">
        <authorList>
            <person name="Pearce D."/>
        </authorList>
    </citation>
    <scope>NUCLEOTIDE SEQUENCE</scope>
    <source>
        <strain evidence="5">Mc</strain>
    </source>
</reference>
<dbReference type="InterPro" id="IPR006047">
    <property type="entry name" value="GH13_cat_dom"/>
</dbReference>
<dbReference type="EMBL" id="OX458332">
    <property type="protein sequence ID" value="CAI8735537.1"/>
    <property type="molecule type" value="Genomic_DNA"/>
</dbReference>
<dbReference type="InterPro" id="IPR013780">
    <property type="entry name" value="Glyco_hydro_b"/>
</dbReference>
<dbReference type="InterPro" id="IPR045857">
    <property type="entry name" value="O16G_dom_2"/>
</dbReference>
<name>A0AA35XZB1_METCP</name>
<proteinExistence type="inferred from homology"/>
<dbReference type="GO" id="GO:0004556">
    <property type="term" value="F:alpha-amylase activity"/>
    <property type="evidence" value="ECO:0007669"/>
    <property type="project" value="TreeGrafter"/>
</dbReference>
<dbReference type="Gene3D" id="2.60.40.1180">
    <property type="entry name" value="Golgi alpha-mannosidase II"/>
    <property type="match status" value="1"/>
</dbReference>
<evidence type="ECO:0000256" key="3">
    <source>
        <dbReference type="ARBA" id="ARBA00023295"/>
    </source>
</evidence>
<accession>A0AA35XZB1</accession>
<dbReference type="Gene3D" id="3.90.400.10">
    <property type="entry name" value="Oligo-1,6-glucosidase, Domain 2"/>
    <property type="match status" value="1"/>
</dbReference>